<organism evidence="3">
    <name type="scientific">Schistosoma curassoni</name>
    <dbReference type="NCBI Taxonomy" id="6186"/>
    <lineage>
        <taxon>Eukaryota</taxon>
        <taxon>Metazoa</taxon>
        <taxon>Spiralia</taxon>
        <taxon>Lophotrochozoa</taxon>
        <taxon>Platyhelminthes</taxon>
        <taxon>Trematoda</taxon>
        <taxon>Digenea</taxon>
        <taxon>Strigeidida</taxon>
        <taxon>Schistosomatoidea</taxon>
        <taxon>Schistosomatidae</taxon>
        <taxon>Schistosoma</taxon>
    </lineage>
</organism>
<dbReference type="WBParaSite" id="SCUD_0001101801-mRNA-1">
    <property type="protein sequence ID" value="SCUD_0001101801-mRNA-1"/>
    <property type="gene ID" value="SCUD_0001101801"/>
</dbReference>
<protein>
    <submittedName>
        <fullName evidence="1 3">Uncharacterized protein</fullName>
    </submittedName>
</protein>
<evidence type="ECO:0000313" key="1">
    <source>
        <dbReference type="EMBL" id="VDP42588.1"/>
    </source>
</evidence>
<gene>
    <name evidence="1" type="ORF">SCUD_LOCUS11016</name>
</gene>
<dbReference type="AlphaFoldDB" id="A0A183K7N9"/>
<dbReference type="EMBL" id="UZAK01034125">
    <property type="protein sequence ID" value="VDP42588.1"/>
    <property type="molecule type" value="Genomic_DNA"/>
</dbReference>
<evidence type="ECO:0000313" key="2">
    <source>
        <dbReference type="Proteomes" id="UP000279833"/>
    </source>
</evidence>
<sequence>MIHIAEAEIGVLDSTGWARRKAGPIKTLDCSYGFYVSSVRSVIHSSPNGSIFTLFINREHGPHF</sequence>
<name>A0A183K7N9_9TREM</name>
<proteinExistence type="predicted"/>
<reference evidence="1 2" key="2">
    <citation type="submission" date="2018-11" db="EMBL/GenBank/DDBJ databases">
        <authorList>
            <consortium name="Pathogen Informatics"/>
        </authorList>
    </citation>
    <scope>NUCLEOTIDE SEQUENCE [LARGE SCALE GENOMIC DNA]</scope>
    <source>
        <strain evidence="1">Dakar</strain>
        <strain evidence="2">Dakar, Senegal</strain>
    </source>
</reference>
<dbReference type="Proteomes" id="UP000279833">
    <property type="component" value="Unassembled WGS sequence"/>
</dbReference>
<reference evidence="3" key="1">
    <citation type="submission" date="2016-06" db="UniProtKB">
        <authorList>
            <consortium name="WormBaseParasite"/>
        </authorList>
    </citation>
    <scope>IDENTIFICATION</scope>
</reference>
<keyword evidence="2" id="KW-1185">Reference proteome</keyword>
<accession>A0A183K7N9</accession>
<evidence type="ECO:0000313" key="3">
    <source>
        <dbReference type="WBParaSite" id="SCUD_0001101801-mRNA-1"/>
    </source>
</evidence>